<feature type="non-terminal residue" evidence="2">
    <location>
        <position position="731"/>
    </location>
</feature>
<dbReference type="GO" id="GO:0005524">
    <property type="term" value="F:ATP binding"/>
    <property type="evidence" value="ECO:0007669"/>
    <property type="project" value="InterPro"/>
</dbReference>
<dbReference type="Pfam" id="PF07714">
    <property type="entry name" value="PK_Tyr_Ser-Thr"/>
    <property type="match status" value="1"/>
</dbReference>
<gene>
    <name evidence="2" type="ORF">PAXINDRAFT_103909</name>
</gene>
<keyword evidence="3" id="KW-1185">Reference proteome</keyword>
<dbReference type="InterPro" id="IPR051681">
    <property type="entry name" value="Ser/Thr_Kinases-Pseudokinases"/>
</dbReference>
<organism evidence="2 3">
    <name type="scientific">Paxillus involutus ATCC 200175</name>
    <dbReference type="NCBI Taxonomy" id="664439"/>
    <lineage>
        <taxon>Eukaryota</taxon>
        <taxon>Fungi</taxon>
        <taxon>Dikarya</taxon>
        <taxon>Basidiomycota</taxon>
        <taxon>Agaricomycotina</taxon>
        <taxon>Agaricomycetes</taxon>
        <taxon>Agaricomycetidae</taxon>
        <taxon>Boletales</taxon>
        <taxon>Paxilineae</taxon>
        <taxon>Paxillaceae</taxon>
        <taxon>Paxillus</taxon>
    </lineage>
</organism>
<evidence type="ECO:0000259" key="1">
    <source>
        <dbReference type="PROSITE" id="PS50011"/>
    </source>
</evidence>
<dbReference type="PANTHER" id="PTHR44329">
    <property type="entry name" value="SERINE/THREONINE-PROTEIN KINASE TNNI3K-RELATED"/>
    <property type="match status" value="1"/>
</dbReference>
<evidence type="ECO:0000313" key="3">
    <source>
        <dbReference type="Proteomes" id="UP000053647"/>
    </source>
</evidence>
<reference evidence="3" key="2">
    <citation type="submission" date="2015-01" db="EMBL/GenBank/DDBJ databases">
        <title>Evolutionary Origins and Diversification of the Mycorrhizal Mutualists.</title>
        <authorList>
            <consortium name="DOE Joint Genome Institute"/>
            <consortium name="Mycorrhizal Genomics Consortium"/>
            <person name="Kohler A."/>
            <person name="Kuo A."/>
            <person name="Nagy L.G."/>
            <person name="Floudas D."/>
            <person name="Copeland A."/>
            <person name="Barry K.W."/>
            <person name="Cichocki N."/>
            <person name="Veneault-Fourrey C."/>
            <person name="LaButti K."/>
            <person name="Lindquist E.A."/>
            <person name="Lipzen A."/>
            <person name="Lundell T."/>
            <person name="Morin E."/>
            <person name="Murat C."/>
            <person name="Riley R."/>
            <person name="Ohm R."/>
            <person name="Sun H."/>
            <person name="Tunlid A."/>
            <person name="Henrissat B."/>
            <person name="Grigoriev I.V."/>
            <person name="Hibbett D.S."/>
            <person name="Martin F."/>
        </authorList>
    </citation>
    <scope>NUCLEOTIDE SEQUENCE [LARGE SCALE GENOMIC DNA]</scope>
    <source>
        <strain evidence="3">ATCC 200175</strain>
    </source>
</reference>
<dbReference type="HOGENOM" id="CLU_379284_0_0_1"/>
<proteinExistence type="predicted"/>
<dbReference type="InterPro" id="IPR011009">
    <property type="entry name" value="Kinase-like_dom_sf"/>
</dbReference>
<dbReference type="InterPro" id="IPR000719">
    <property type="entry name" value="Prot_kinase_dom"/>
</dbReference>
<sequence>MCYHVLSHTQLQPGGCCRQVLRLAYVKTLRLRFNVQRLAALSVGRILIFSHHAFAPALLTSTMISEESGPSLFVFDPAPDLTGSIVKLDDQYTAGGSFGDVYRCKYHSSSGTKEVAVKAFRFNFTVNKQVGNGSEGSAKAARRELGVWRRLKHDNIVPFLGVVYGFGLRDGASLVSLWMPNGTLQNFLVQHGDELTVSRQLQLLLDIVNGLLYLHSFPITHGDLNCNNVLLDANNNACLADFGYASLVGEIPEALAYLQMSTMRPGTLRWAAPEHFPKNPEEEEIPQQTTKSDIYSFGNIALQASCLSTTFESALSLLQVFSGKQPWSEVQREVAVVVLLAWGKKPSRPQSRPMDDQYWQFIERCWLEVQERPSAEDIISALQHFRTSLPPDPSLGNSLRLSAELTDSQPTSIVTDVDDNTNDVDDAFITHSVHTARYGCSDGPVLPLSCPSSHFLQTHASPPSASSCQRRPSLKNKIADLLTLLPPKLVGYIFHLWLLDSIYPNTKCTHSQLPVLLCLVSKSWRDFVYASPLLWAHVLLEASQGAVPTLHALRKRLERSQGAPLFLDILVGEQPDRDALQLLLAESSRFYHLTLSIFDFSWCDDIPTRGFPQLRKLAVHTGFQIPTDVEALSAIFSSAPRLRYVKWLSTGDPGLVGVNGHRFHFLDLTVFHLPVTRLLEVLAACPNLRDLVITFQGEEEYAPIPPRERILLPELRSLVLDGNGHIACILK</sequence>
<dbReference type="SUPFAM" id="SSF56112">
    <property type="entry name" value="Protein kinase-like (PK-like)"/>
    <property type="match status" value="1"/>
</dbReference>
<reference evidence="2 3" key="1">
    <citation type="submission" date="2014-06" db="EMBL/GenBank/DDBJ databases">
        <authorList>
            <consortium name="DOE Joint Genome Institute"/>
            <person name="Kuo A."/>
            <person name="Kohler A."/>
            <person name="Nagy L.G."/>
            <person name="Floudas D."/>
            <person name="Copeland A."/>
            <person name="Barry K.W."/>
            <person name="Cichocki N."/>
            <person name="Veneault-Fourrey C."/>
            <person name="LaButti K."/>
            <person name="Lindquist E.A."/>
            <person name="Lipzen A."/>
            <person name="Lundell T."/>
            <person name="Morin E."/>
            <person name="Murat C."/>
            <person name="Sun H."/>
            <person name="Tunlid A."/>
            <person name="Henrissat B."/>
            <person name="Grigoriev I.V."/>
            <person name="Hibbett D.S."/>
            <person name="Martin F."/>
            <person name="Nordberg H.P."/>
            <person name="Cantor M.N."/>
            <person name="Hua S.X."/>
        </authorList>
    </citation>
    <scope>NUCLEOTIDE SEQUENCE [LARGE SCALE GENOMIC DNA]</scope>
    <source>
        <strain evidence="2 3">ATCC 200175</strain>
    </source>
</reference>
<dbReference type="Gene3D" id="1.10.510.10">
    <property type="entry name" value="Transferase(Phosphotransferase) domain 1"/>
    <property type="match status" value="1"/>
</dbReference>
<dbReference type="Proteomes" id="UP000053647">
    <property type="component" value="Unassembled WGS sequence"/>
</dbReference>
<accession>A0A0C9ST32</accession>
<dbReference type="EMBL" id="KN821248">
    <property type="protein sequence ID" value="KIJ05095.1"/>
    <property type="molecule type" value="Genomic_DNA"/>
</dbReference>
<dbReference type="AlphaFoldDB" id="A0A0C9ST32"/>
<name>A0A0C9ST32_PAXIN</name>
<protein>
    <recommendedName>
        <fullName evidence="1">Protein kinase domain-containing protein</fullName>
    </recommendedName>
</protein>
<dbReference type="GO" id="GO:0004674">
    <property type="term" value="F:protein serine/threonine kinase activity"/>
    <property type="evidence" value="ECO:0007669"/>
    <property type="project" value="TreeGrafter"/>
</dbReference>
<dbReference type="InterPro" id="IPR001245">
    <property type="entry name" value="Ser-Thr/Tyr_kinase_cat_dom"/>
</dbReference>
<dbReference type="PROSITE" id="PS50011">
    <property type="entry name" value="PROTEIN_KINASE_DOM"/>
    <property type="match status" value="1"/>
</dbReference>
<evidence type="ECO:0000313" key="2">
    <source>
        <dbReference type="EMBL" id="KIJ05095.1"/>
    </source>
</evidence>
<feature type="domain" description="Protein kinase" evidence="1">
    <location>
        <begin position="87"/>
        <end position="386"/>
    </location>
</feature>
<dbReference type="OrthoDB" id="4062651at2759"/>